<keyword evidence="10" id="KW-1185">Reference proteome</keyword>
<proteinExistence type="inferred from homology"/>
<dbReference type="STRING" id="151549.A0A4C1ZDZ8"/>
<dbReference type="GO" id="GO:0016787">
    <property type="term" value="F:hydrolase activity"/>
    <property type="evidence" value="ECO:0007669"/>
    <property type="project" value="UniProtKB-KW"/>
</dbReference>
<dbReference type="InterPro" id="IPR045249">
    <property type="entry name" value="HARBI1-like"/>
</dbReference>
<comment type="caution">
    <text evidence="9">The sequence shown here is derived from an EMBL/GenBank/DDBJ whole genome shotgun (WGS) entry which is preliminary data.</text>
</comment>
<comment type="subcellular location">
    <subcellularLocation>
        <location evidence="2">Nucleus</location>
    </subcellularLocation>
</comment>
<reference evidence="9 10" key="1">
    <citation type="journal article" date="2019" name="Commun. Biol.">
        <title>The bagworm genome reveals a unique fibroin gene that provides high tensile strength.</title>
        <authorList>
            <person name="Kono N."/>
            <person name="Nakamura H."/>
            <person name="Ohtoshi R."/>
            <person name="Tomita M."/>
            <person name="Numata K."/>
            <person name="Arakawa K."/>
        </authorList>
    </citation>
    <scope>NUCLEOTIDE SEQUENCE [LARGE SCALE GENOMIC DNA]</scope>
</reference>
<evidence type="ECO:0000259" key="8">
    <source>
        <dbReference type="Pfam" id="PF13359"/>
    </source>
</evidence>
<keyword evidence="4" id="KW-0540">Nuclease</keyword>
<dbReference type="GO" id="GO:0004518">
    <property type="term" value="F:nuclease activity"/>
    <property type="evidence" value="ECO:0007669"/>
    <property type="project" value="UniProtKB-KW"/>
</dbReference>
<sequence length="229" mass="26591">MPEWKERVPLTRSHCERITALDSKHINILIPDDTSNYYNYKGAHSIILLALVDDDYCFSYVNVGTNGKPSDGGFYQVSNLAQALENNTLNLPDLSVVMADVAFPLKSYLMKPYRTTPTRKGKIFNYRLSRARRIVENAFGILVTIFRFLMDAIDIMAPKNVDRITLVTYSLHNWLRKTSDMYITQRYVDFEDIQERVVVPGSWRAQLRRALESLLPTRYSNHASRRQYQ</sequence>
<evidence type="ECO:0000313" key="10">
    <source>
        <dbReference type="Proteomes" id="UP000299102"/>
    </source>
</evidence>
<evidence type="ECO:0000313" key="9">
    <source>
        <dbReference type="EMBL" id="GBP85179.1"/>
    </source>
</evidence>
<keyword evidence="6" id="KW-0378">Hydrolase</keyword>
<keyword evidence="5" id="KW-0479">Metal-binding</keyword>
<protein>
    <submittedName>
        <fullName evidence="9">Protein ALP1-like</fullName>
    </submittedName>
</protein>
<dbReference type="GO" id="GO:0005634">
    <property type="term" value="C:nucleus"/>
    <property type="evidence" value="ECO:0007669"/>
    <property type="project" value="UniProtKB-SubCell"/>
</dbReference>
<evidence type="ECO:0000256" key="6">
    <source>
        <dbReference type="ARBA" id="ARBA00022801"/>
    </source>
</evidence>
<organism evidence="9 10">
    <name type="scientific">Eumeta variegata</name>
    <name type="common">Bagworm moth</name>
    <name type="synonym">Eumeta japonica</name>
    <dbReference type="NCBI Taxonomy" id="151549"/>
    <lineage>
        <taxon>Eukaryota</taxon>
        <taxon>Metazoa</taxon>
        <taxon>Ecdysozoa</taxon>
        <taxon>Arthropoda</taxon>
        <taxon>Hexapoda</taxon>
        <taxon>Insecta</taxon>
        <taxon>Pterygota</taxon>
        <taxon>Neoptera</taxon>
        <taxon>Endopterygota</taxon>
        <taxon>Lepidoptera</taxon>
        <taxon>Glossata</taxon>
        <taxon>Ditrysia</taxon>
        <taxon>Tineoidea</taxon>
        <taxon>Psychidae</taxon>
        <taxon>Oiketicinae</taxon>
        <taxon>Eumeta</taxon>
    </lineage>
</organism>
<evidence type="ECO:0000256" key="3">
    <source>
        <dbReference type="ARBA" id="ARBA00006958"/>
    </source>
</evidence>
<dbReference type="PANTHER" id="PTHR22930:SF258">
    <property type="entry name" value="PROTEIN ALP1-LIKE ISOFORM X1"/>
    <property type="match status" value="1"/>
</dbReference>
<evidence type="ECO:0000256" key="2">
    <source>
        <dbReference type="ARBA" id="ARBA00004123"/>
    </source>
</evidence>
<accession>A0A4C1ZDZ8</accession>
<dbReference type="PANTHER" id="PTHR22930">
    <property type="match status" value="1"/>
</dbReference>
<comment type="similarity">
    <text evidence="3">Belongs to the HARBI1 family.</text>
</comment>
<comment type="cofactor">
    <cofactor evidence="1">
        <name>a divalent metal cation</name>
        <dbReference type="ChEBI" id="CHEBI:60240"/>
    </cofactor>
</comment>
<dbReference type="EMBL" id="BGZK01001721">
    <property type="protein sequence ID" value="GBP85179.1"/>
    <property type="molecule type" value="Genomic_DNA"/>
</dbReference>
<gene>
    <name evidence="9" type="ORF">EVAR_99753_1</name>
</gene>
<dbReference type="Proteomes" id="UP000299102">
    <property type="component" value="Unassembled WGS sequence"/>
</dbReference>
<dbReference type="GO" id="GO:0046872">
    <property type="term" value="F:metal ion binding"/>
    <property type="evidence" value="ECO:0007669"/>
    <property type="project" value="UniProtKB-KW"/>
</dbReference>
<dbReference type="AlphaFoldDB" id="A0A4C1ZDZ8"/>
<evidence type="ECO:0000256" key="4">
    <source>
        <dbReference type="ARBA" id="ARBA00022722"/>
    </source>
</evidence>
<feature type="domain" description="DDE Tnp4" evidence="8">
    <location>
        <begin position="21"/>
        <end position="173"/>
    </location>
</feature>
<name>A0A4C1ZDZ8_EUMVA</name>
<keyword evidence="7" id="KW-0539">Nucleus</keyword>
<dbReference type="OrthoDB" id="1681765at2759"/>
<dbReference type="Pfam" id="PF13359">
    <property type="entry name" value="DDE_Tnp_4"/>
    <property type="match status" value="1"/>
</dbReference>
<evidence type="ECO:0000256" key="5">
    <source>
        <dbReference type="ARBA" id="ARBA00022723"/>
    </source>
</evidence>
<evidence type="ECO:0000256" key="1">
    <source>
        <dbReference type="ARBA" id="ARBA00001968"/>
    </source>
</evidence>
<dbReference type="InterPro" id="IPR027806">
    <property type="entry name" value="HARBI1_dom"/>
</dbReference>
<evidence type="ECO:0000256" key="7">
    <source>
        <dbReference type="ARBA" id="ARBA00023242"/>
    </source>
</evidence>